<dbReference type="Pfam" id="PF03184">
    <property type="entry name" value="DDE_1"/>
    <property type="match status" value="1"/>
</dbReference>
<dbReference type="GO" id="GO:0005634">
    <property type="term" value="C:nucleus"/>
    <property type="evidence" value="ECO:0007669"/>
    <property type="project" value="TreeGrafter"/>
</dbReference>
<sequence>MYRADGIRAPPMLMYSYKKTVPKKIIENIPKGWGIGISDNGWMTSETFYEYITNIFYPWLVKESTQFPVLVYMDNHSSHLNLPLVNFCREKQIELIMLPPNSTHIIQPLDISFFHPFKEIWRKCVPKWKNQQGVTRVTKENFPLVLQFTLNNMPNAEKVVQSGFRGAGLHPFNAKAVDYDILNKGKKCKQTLNNNDTENCNEVTEKQGFLQLLEKNLPAGILPDFKKAASNGSWTGDVEKKALFDYWFNIYKKSTGISD</sequence>
<dbReference type="Proteomes" id="UP001153954">
    <property type="component" value="Unassembled WGS sequence"/>
</dbReference>
<dbReference type="InterPro" id="IPR004875">
    <property type="entry name" value="DDE_SF_endonuclease_dom"/>
</dbReference>
<keyword evidence="3" id="KW-1185">Reference proteome</keyword>
<dbReference type="GO" id="GO:0003677">
    <property type="term" value="F:DNA binding"/>
    <property type="evidence" value="ECO:0007669"/>
    <property type="project" value="TreeGrafter"/>
</dbReference>
<proteinExistence type="predicted"/>
<dbReference type="EMBL" id="CAKOGL010000018">
    <property type="protein sequence ID" value="CAH2097856.1"/>
    <property type="molecule type" value="Genomic_DNA"/>
</dbReference>
<dbReference type="AlphaFoldDB" id="A0AAU9UFN8"/>
<dbReference type="InterPro" id="IPR036397">
    <property type="entry name" value="RNaseH_sf"/>
</dbReference>
<name>A0AAU9UFN8_EUPED</name>
<evidence type="ECO:0000313" key="3">
    <source>
        <dbReference type="Proteomes" id="UP001153954"/>
    </source>
</evidence>
<feature type="domain" description="DDE-1" evidence="1">
    <location>
        <begin position="4"/>
        <end position="138"/>
    </location>
</feature>
<dbReference type="Gene3D" id="3.30.420.10">
    <property type="entry name" value="Ribonuclease H-like superfamily/Ribonuclease H"/>
    <property type="match status" value="1"/>
</dbReference>
<gene>
    <name evidence="2" type="ORF">EEDITHA_LOCUS13031</name>
</gene>
<organism evidence="2 3">
    <name type="scientific">Euphydryas editha</name>
    <name type="common">Edith's checkerspot</name>
    <dbReference type="NCBI Taxonomy" id="104508"/>
    <lineage>
        <taxon>Eukaryota</taxon>
        <taxon>Metazoa</taxon>
        <taxon>Ecdysozoa</taxon>
        <taxon>Arthropoda</taxon>
        <taxon>Hexapoda</taxon>
        <taxon>Insecta</taxon>
        <taxon>Pterygota</taxon>
        <taxon>Neoptera</taxon>
        <taxon>Endopterygota</taxon>
        <taxon>Lepidoptera</taxon>
        <taxon>Glossata</taxon>
        <taxon>Ditrysia</taxon>
        <taxon>Papilionoidea</taxon>
        <taxon>Nymphalidae</taxon>
        <taxon>Nymphalinae</taxon>
        <taxon>Euphydryas</taxon>
    </lineage>
</organism>
<dbReference type="InterPro" id="IPR050863">
    <property type="entry name" value="CenT-Element_Derived"/>
</dbReference>
<dbReference type="PANTHER" id="PTHR19303">
    <property type="entry name" value="TRANSPOSON"/>
    <property type="match status" value="1"/>
</dbReference>
<accession>A0AAU9UFN8</accession>
<comment type="caution">
    <text evidence="2">The sequence shown here is derived from an EMBL/GenBank/DDBJ whole genome shotgun (WGS) entry which is preliminary data.</text>
</comment>
<reference evidence="2" key="1">
    <citation type="submission" date="2022-03" db="EMBL/GenBank/DDBJ databases">
        <authorList>
            <person name="Tunstrom K."/>
        </authorList>
    </citation>
    <scope>NUCLEOTIDE SEQUENCE</scope>
</reference>
<evidence type="ECO:0000259" key="1">
    <source>
        <dbReference type="Pfam" id="PF03184"/>
    </source>
</evidence>
<dbReference type="PANTHER" id="PTHR19303:SF74">
    <property type="entry name" value="POGO TRANSPOSABLE ELEMENT WITH KRAB DOMAIN"/>
    <property type="match status" value="1"/>
</dbReference>
<evidence type="ECO:0000313" key="2">
    <source>
        <dbReference type="EMBL" id="CAH2097856.1"/>
    </source>
</evidence>
<protein>
    <recommendedName>
        <fullName evidence="1">DDE-1 domain-containing protein</fullName>
    </recommendedName>
</protein>